<evidence type="ECO:0000256" key="5">
    <source>
        <dbReference type="HAMAP-Rule" id="MF_01334"/>
    </source>
</evidence>
<comment type="function">
    <text evidence="5">This is one of the proteins that binds to the 5S RNA in the ribosome where it forms part of the central protuberance.</text>
</comment>
<protein>
    <recommendedName>
        <fullName evidence="5">Large ribosomal subunit protein bL25</fullName>
    </recommendedName>
    <alternativeName>
        <fullName evidence="5">General stress protein CTC</fullName>
    </alternativeName>
</protein>
<dbReference type="InterPro" id="IPR001021">
    <property type="entry name" value="Ribosomal_bL25_long"/>
</dbReference>
<dbReference type="HAMAP" id="MF_01334">
    <property type="entry name" value="Ribosomal_bL25_CTC"/>
    <property type="match status" value="1"/>
</dbReference>
<dbReference type="EMBL" id="JAGTAR010000004">
    <property type="protein sequence ID" value="MBR8534808.1"/>
    <property type="molecule type" value="Genomic_DNA"/>
</dbReference>
<dbReference type="AlphaFoldDB" id="A0A941IWS0"/>
<dbReference type="GO" id="GO:0003735">
    <property type="term" value="F:structural constituent of ribosome"/>
    <property type="evidence" value="ECO:0007669"/>
    <property type="project" value="InterPro"/>
</dbReference>
<dbReference type="RefSeq" id="WP_212188713.1">
    <property type="nucleotide sequence ID" value="NZ_JAGTAR010000004.1"/>
</dbReference>
<accession>A0A941IWS0</accession>
<dbReference type="InterPro" id="IPR020057">
    <property type="entry name" value="Ribosomal_bL25_b-dom"/>
</dbReference>
<keyword evidence="2 5" id="KW-0694">RNA-binding</keyword>
<feature type="domain" description="Large ribosomal subunit protein bL25 L25" evidence="6">
    <location>
        <begin position="6"/>
        <end position="90"/>
    </location>
</feature>
<dbReference type="SUPFAM" id="SSF50715">
    <property type="entry name" value="Ribosomal protein L25-like"/>
    <property type="match status" value="1"/>
</dbReference>
<organism evidence="8 9">
    <name type="scientific">Carboxylicivirga sediminis</name>
    <dbReference type="NCBI Taxonomy" id="2006564"/>
    <lineage>
        <taxon>Bacteria</taxon>
        <taxon>Pseudomonadati</taxon>
        <taxon>Bacteroidota</taxon>
        <taxon>Bacteroidia</taxon>
        <taxon>Marinilabiliales</taxon>
        <taxon>Marinilabiliaceae</taxon>
        <taxon>Carboxylicivirga</taxon>
    </lineage>
</organism>
<keyword evidence="4 5" id="KW-0687">Ribonucleoprotein</keyword>
<dbReference type="CDD" id="cd00495">
    <property type="entry name" value="Ribosomal_L25_TL5_CTC"/>
    <property type="match status" value="1"/>
</dbReference>
<dbReference type="Proteomes" id="UP000679220">
    <property type="component" value="Unassembled WGS sequence"/>
</dbReference>
<dbReference type="InterPro" id="IPR020930">
    <property type="entry name" value="Ribosomal_uL5_bac-type"/>
</dbReference>
<dbReference type="InterPro" id="IPR011035">
    <property type="entry name" value="Ribosomal_bL25/Gln-tRNA_synth"/>
</dbReference>
<dbReference type="InterPro" id="IPR037121">
    <property type="entry name" value="Ribosomal_bL25_C"/>
</dbReference>
<evidence type="ECO:0000256" key="1">
    <source>
        <dbReference type="ARBA" id="ARBA00022730"/>
    </source>
</evidence>
<dbReference type="Pfam" id="PF01386">
    <property type="entry name" value="Ribosomal_L25p"/>
    <property type="match status" value="1"/>
</dbReference>
<dbReference type="InterPro" id="IPR029751">
    <property type="entry name" value="Ribosomal_L25_dom"/>
</dbReference>
<reference evidence="8" key="2">
    <citation type="submission" date="2021-04" db="EMBL/GenBank/DDBJ databases">
        <authorList>
            <person name="Zhang T."/>
            <person name="Zhang Y."/>
            <person name="Lu D."/>
            <person name="Zuo D."/>
            <person name="Du Z."/>
        </authorList>
    </citation>
    <scope>NUCLEOTIDE SEQUENCE</scope>
    <source>
        <strain evidence="8">JR1</strain>
    </source>
</reference>
<dbReference type="PANTHER" id="PTHR33284">
    <property type="entry name" value="RIBOSOMAL PROTEIN L25/GLN-TRNA SYNTHETASE, ANTI-CODON-BINDING DOMAIN-CONTAINING PROTEIN"/>
    <property type="match status" value="1"/>
</dbReference>
<feature type="domain" description="Large ribosomal subunit protein bL25 beta" evidence="7">
    <location>
        <begin position="99"/>
        <end position="177"/>
    </location>
</feature>
<dbReference type="GO" id="GO:0022625">
    <property type="term" value="C:cytosolic large ribosomal subunit"/>
    <property type="evidence" value="ECO:0007669"/>
    <property type="project" value="TreeGrafter"/>
</dbReference>
<comment type="caution">
    <text evidence="8">The sequence shown here is derived from an EMBL/GenBank/DDBJ whole genome shotgun (WGS) entry which is preliminary data.</text>
</comment>
<gene>
    <name evidence="5" type="primary">rplY</name>
    <name evidence="5" type="synonym">ctc</name>
    <name evidence="8" type="ORF">KDU71_04490</name>
</gene>
<evidence type="ECO:0000259" key="7">
    <source>
        <dbReference type="Pfam" id="PF14693"/>
    </source>
</evidence>
<dbReference type="InterPro" id="IPR020056">
    <property type="entry name" value="Rbsml_bL25/Gln-tRNA_synth_N"/>
</dbReference>
<name>A0A941IWS0_9BACT</name>
<sequence length="192" mass="21058">MQTIEIKGTVRTELGKKSTKALRAEGKVPCVIYGGEQNVHFTAPEAEFRKVIYTPNVYIINVNVDGTVYPTILQDTQFHPVKEQMLHADFLLVKEDKPVVIEIPVKLEGFAEGVKAGGKLQLEKRKLKVKALAKDLPDTLNINIDSLGLGKTMQVGQLNFDNLELLNAKNAVVVAVRLTRAARAAAQQAAAK</sequence>
<dbReference type="NCBIfam" id="TIGR00731">
    <property type="entry name" value="bL25_bact_ctc"/>
    <property type="match status" value="1"/>
</dbReference>
<evidence type="ECO:0000256" key="3">
    <source>
        <dbReference type="ARBA" id="ARBA00022980"/>
    </source>
</evidence>
<evidence type="ECO:0000256" key="4">
    <source>
        <dbReference type="ARBA" id="ARBA00023274"/>
    </source>
</evidence>
<evidence type="ECO:0000259" key="6">
    <source>
        <dbReference type="Pfam" id="PF01386"/>
    </source>
</evidence>
<evidence type="ECO:0000256" key="2">
    <source>
        <dbReference type="ARBA" id="ARBA00022884"/>
    </source>
</evidence>
<dbReference type="Gene3D" id="2.170.120.20">
    <property type="entry name" value="Ribosomal protein L25, beta domain"/>
    <property type="match status" value="1"/>
</dbReference>
<dbReference type="NCBIfam" id="NF004132">
    <property type="entry name" value="PRK05618.2-2"/>
    <property type="match status" value="1"/>
</dbReference>
<comment type="subunit">
    <text evidence="5">Part of the 50S ribosomal subunit; part of the 5S rRNA/L5/L18/L25 subcomplex. Contacts the 5S rRNA. Binds to the 5S rRNA independently of L5 and L18.</text>
</comment>
<evidence type="ECO:0000313" key="9">
    <source>
        <dbReference type="Proteomes" id="UP000679220"/>
    </source>
</evidence>
<dbReference type="Gene3D" id="2.40.240.10">
    <property type="entry name" value="Ribosomal Protein L25, Chain P"/>
    <property type="match status" value="1"/>
</dbReference>
<proteinExistence type="inferred from homology"/>
<dbReference type="Pfam" id="PF14693">
    <property type="entry name" value="Ribosomal_TL5_C"/>
    <property type="match status" value="1"/>
</dbReference>
<comment type="similarity">
    <text evidence="5">Belongs to the bacterial ribosomal protein bL25 family. CTC subfamily.</text>
</comment>
<keyword evidence="9" id="KW-1185">Reference proteome</keyword>
<evidence type="ECO:0000313" key="8">
    <source>
        <dbReference type="EMBL" id="MBR8534808.1"/>
    </source>
</evidence>
<dbReference type="PANTHER" id="PTHR33284:SF1">
    <property type="entry name" value="RIBOSOMAL PROTEIN L25_GLN-TRNA SYNTHETASE, ANTI-CODON-BINDING DOMAIN-CONTAINING PROTEIN"/>
    <property type="match status" value="1"/>
</dbReference>
<dbReference type="GO" id="GO:0006412">
    <property type="term" value="P:translation"/>
    <property type="evidence" value="ECO:0007669"/>
    <property type="project" value="UniProtKB-UniRule"/>
</dbReference>
<keyword evidence="1 5" id="KW-0699">rRNA-binding</keyword>
<keyword evidence="3 5" id="KW-0689">Ribosomal protein</keyword>
<dbReference type="GO" id="GO:0008097">
    <property type="term" value="F:5S rRNA binding"/>
    <property type="evidence" value="ECO:0007669"/>
    <property type="project" value="InterPro"/>
</dbReference>
<reference evidence="8" key="1">
    <citation type="journal article" date="2018" name="Int. J. Syst. Evol. Microbiol.">
        <title>Carboxylicivirga sediminis sp. nov., isolated from coastal sediment.</title>
        <authorList>
            <person name="Wang F.Q."/>
            <person name="Ren L.H."/>
            <person name="Zou R.J."/>
            <person name="Sun Y.Z."/>
            <person name="Liu X.J."/>
            <person name="Jiang F."/>
            <person name="Liu L.J."/>
        </authorList>
    </citation>
    <scope>NUCLEOTIDE SEQUENCE</scope>
    <source>
        <strain evidence="8">JR1</strain>
    </source>
</reference>